<feature type="region of interest" description="Disordered" evidence="1">
    <location>
        <begin position="73"/>
        <end position="101"/>
    </location>
</feature>
<protein>
    <recommendedName>
        <fullName evidence="2">Transposase-like Mu C-terminal domain-containing protein</fullName>
    </recommendedName>
</protein>
<dbReference type="Proteomes" id="UP000029914">
    <property type="component" value="Chromosome"/>
</dbReference>
<evidence type="ECO:0000259" key="2">
    <source>
        <dbReference type="Pfam" id="PF09299"/>
    </source>
</evidence>
<dbReference type="SUPFAM" id="SSF50610">
    <property type="entry name" value="mu transposase, C-terminal domain"/>
    <property type="match status" value="1"/>
</dbReference>
<dbReference type="AlphaFoldDB" id="A0A097IJ48"/>
<organism evidence="3 4">
    <name type="scientific">Corynebacterium doosanense CAU 212 = DSM 45436</name>
    <dbReference type="NCBI Taxonomy" id="558173"/>
    <lineage>
        <taxon>Bacteria</taxon>
        <taxon>Bacillati</taxon>
        <taxon>Actinomycetota</taxon>
        <taxon>Actinomycetes</taxon>
        <taxon>Mycobacteriales</taxon>
        <taxon>Corynebacteriaceae</taxon>
        <taxon>Corynebacterium</taxon>
    </lineage>
</organism>
<dbReference type="STRING" id="558173.CDOO_00790"/>
<dbReference type="EMBL" id="CP006764">
    <property type="protein sequence ID" value="AIT62133.1"/>
    <property type="molecule type" value="Genomic_DNA"/>
</dbReference>
<evidence type="ECO:0000256" key="1">
    <source>
        <dbReference type="SAM" id="MobiDB-lite"/>
    </source>
</evidence>
<evidence type="ECO:0000313" key="4">
    <source>
        <dbReference type="Proteomes" id="UP000029914"/>
    </source>
</evidence>
<feature type="domain" description="Transposase-like Mu C-terminal" evidence="2">
    <location>
        <begin position="3"/>
        <end position="31"/>
    </location>
</feature>
<dbReference type="KEGG" id="cdo:CDOO_00790"/>
<gene>
    <name evidence="3" type="ORF">CDOO_00790</name>
</gene>
<dbReference type="InterPro" id="IPR009004">
    <property type="entry name" value="Transposase_Mu_C"/>
</dbReference>
<dbReference type="eggNOG" id="COG2801">
    <property type="taxonomic scope" value="Bacteria"/>
</dbReference>
<name>A0A097IJ48_9CORY</name>
<dbReference type="InterPro" id="IPR015378">
    <property type="entry name" value="Transposase-like_Mu_C"/>
</dbReference>
<dbReference type="HOGENOM" id="CLU_157133_0_0_11"/>
<reference evidence="3 4" key="1">
    <citation type="submission" date="2013-09" db="EMBL/GenBank/DDBJ databases">
        <title>Complete genome sequence of Corynebacterium doosanense CAU 212(T) (=DSM 45436(T)), isolated from activated sludge.</title>
        <authorList>
            <person name="Schaffert L."/>
            <person name="Albersmeier A."/>
            <person name="Kalinowski J."/>
            <person name="Ruckert C."/>
        </authorList>
    </citation>
    <scope>NUCLEOTIDE SEQUENCE [LARGE SCALE GENOMIC DNA]</scope>
    <source>
        <strain evidence="3 4">CAU 212</strain>
    </source>
</reference>
<dbReference type="Pfam" id="PF09299">
    <property type="entry name" value="Mu-transpos_C"/>
    <property type="match status" value="1"/>
</dbReference>
<keyword evidence="4" id="KW-1185">Reference proteome</keyword>
<sequence length="101" mass="11630">MQQHLKEQVVIRYDPRDISEIHVFHKNQYICKAVDPDHASATVSLKDIQHARAARRRELRGQITERIAVVASHEDPSFPAPPAPTPPARRKTKLRTYLEDD</sequence>
<feature type="compositionally biased region" description="Pro residues" evidence="1">
    <location>
        <begin position="78"/>
        <end position="87"/>
    </location>
</feature>
<evidence type="ECO:0000313" key="3">
    <source>
        <dbReference type="EMBL" id="AIT62133.1"/>
    </source>
</evidence>
<proteinExistence type="predicted"/>
<accession>A0A097IJ48</accession>